<evidence type="ECO:0000313" key="2">
    <source>
        <dbReference type="Proteomes" id="UP000186922"/>
    </source>
</evidence>
<name>A0A1D1UL78_RAMVA</name>
<protein>
    <submittedName>
        <fullName evidence="1">Uncharacterized protein</fullName>
    </submittedName>
</protein>
<sequence>MANARLIGGLCQRYGWDVLIRVQEVFWTLPENPPEEAAYQALESSLGLQKADITCLIEELWRTVPELVQRRTPHNRVYFLCPPTQVCLLGCRYKRGKNKGDPCQLVGHKSAVEVEVFELDRVVKQGFDYTLPCLVCESRYSYFTYYDSSKKMHFLYEE</sequence>
<accession>A0A1D1UL78</accession>
<organism evidence="1 2">
    <name type="scientific">Ramazzottius varieornatus</name>
    <name type="common">Water bear</name>
    <name type="synonym">Tardigrade</name>
    <dbReference type="NCBI Taxonomy" id="947166"/>
    <lineage>
        <taxon>Eukaryota</taxon>
        <taxon>Metazoa</taxon>
        <taxon>Ecdysozoa</taxon>
        <taxon>Tardigrada</taxon>
        <taxon>Eutardigrada</taxon>
        <taxon>Parachela</taxon>
        <taxon>Hypsibioidea</taxon>
        <taxon>Ramazzottiidae</taxon>
        <taxon>Ramazzottius</taxon>
    </lineage>
</organism>
<gene>
    <name evidence="1" type="primary">RvY_02884-1</name>
    <name evidence="1" type="synonym">RvY_02884.1</name>
    <name evidence="1" type="ORF">RvY_02884</name>
</gene>
<reference evidence="1 2" key="1">
    <citation type="journal article" date="2016" name="Nat. Commun.">
        <title>Extremotolerant tardigrade genome and improved radiotolerance of human cultured cells by tardigrade-unique protein.</title>
        <authorList>
            <person name="Hashimoto T."/>
            <person name="Horikawa D.D."/>
            <person name="Saito Y."/>
            <person name="Kuwahara H."/>
            <person name="Kozuka-Hata H."/>
            <person name="Shin-I T."/>
            <person name="Minakuchi Y."/>
            <person name="Ohishi K."/>
            <person name="Motoyama A."/>
            <person name="Aizu T."/>
            <person name="Enomoto A."/>
            <person name="Kondo K."/>
            <person name="Tanaka S."/>
            <person name="Hara Y."/>
            <person name="Koshikawa S."/>
            <person name="Sagara H."/>
            <person name="Miura T."/>
            <person name="Yokobori S."/>
            <person name="Miyagawa K."/>
            <person name="Suzuki Y."/>
            <person name="Kubo T."/>
            <person name="Oyama M."/>
            <person name="Kohara Y."/>
            <person name="Fujiyama A."/>
            <person name="Arakawa K."/>
            <person name="Katayama T."/>
            <person name="Toyoda A."/>
            <person name="Kunieda T."/>
        </authorList>
    </citation>
    <scope>NUCLEOTIDE SEQUENCE [LARGE SCALE GENOMIC DNA]</scope>
    <source>
        <strain evidence="1 2">YOKOZUNA-1</strain>
    </source>
</reference>
<keyword evidence="2" id="KW-1185">Reference proteome</keyword>
<dbReference type="EMBL" id="BDGG01000001">
    <property type="protein sequence ID" value="GAU90476.1"/>
    <property type="molecule type" value="Genomic_DNA"/>
</dbReference>
<proteinExistence type="predicted"/>
<comment type="caution">
    <text evidence="1">The sequence shown here is derived from an EMBL/GenBank/DDBJ whole genome shotgun (WGS) entry which is preliminary data.</text>
</comment>
<evidence type="ECO:0000313" key="1">
    <source>
        <dbReference type="EMBL" id="GAU90476.1"/>
    </source>
</evidence>
<dbReference type="AlphaFoldDB" id="A0A1D1UL78"/>
<dbReference type="Proteomes" id="UP000186922">
    <property type="component" value="Unassembled WGS sequence"/>
</dbReference>
<dbReference type="OrthoDB" id="10537430at2759"/>